<dbReference type="EMBL" id="UGMD01000002">
    <property type="protein sequence ID" value="STV02975.1"/>
    <property type="molecule type" value="Genomic_DNA"/>
</dbReference>
<evidence type="ECO:0000313" key="1">
    <source>
        <dbReference type="EMBL" id="STV02975.1"/>
    </source>
</evidence>
<dbReference type="Proteomes" id="UP000255192">
    <property type="component" value="Unassembled WGS sequence"/>
</dbReference>
<name>A0A378A895_KLEPN</name>
<evidence type="ECO:0000313" key="2">
    <source>
        <dbReference type="Proteomes" id="UP000255192"/>
    </source>
</evidence>
<dbReference type="AlphaFoldDB" id="A0A378A895"/>
<sequence length="50" mass="5198">MPTTSTPLCVEVADKAAVLARAEALQINLRSDIHGAVGITLDEATTAKMC</sequence>
<proteinExistence type="predicted"/>
<keyword evidence="1" id="KW-0560">Oxidoreductase</keyword>
<accession>A0A378A895</accession>
<dbReference type="GO" id="GO:0004375">
    <property type="term" value="F:glycine dehydrogenase (decarboxylating) activity"/>
    <property type="evidence" value="ECO:0007669"/>
    <property type="project" value="UniProtKB-EC"/>
</dbReference>
<reference evidence="1 2" key="1">
    <citation type="submission" date="2018-06" db="EMBL/GenBank/DDBJ databases">
        <authorList>
            <consortium name="Pathogen Informatics"/>
            <person name="Doyle S."/>
        </authorList>
    </citation>
    <scope>NUCLEOTIDE SEQUENCE [LARGE SCALE GENOMIC DNA]</scope>
    <source>
        <strain evidence="1 2">NCTC204</strain>
    </source>
</reference>
<organism evidence="1 2">
    <name type="scientific">Klebsiella pneumoniae</name>
    <dbReference type="NCBI Taxonomy" id="573"/>
    <lineage>
        <taxon>Bacteria</taxon>
        <taxon>Pseudomonadati</taxon>
        <taxon>Pseudomonadota</taxon>
        <taxon>Gammaproteobacteria</taxon>
        <taxon>Enterobacterales</taxon>
        <taxon>Enterobacteriaceae</taxon>
        <taxon>Klebsiella/Raoultella group</taxon>
        <taxon>Klebsiella</taxon>
        <taxon>Klebsiella pneumoniae complex</taxon>
    </lineage>
</organism>
<gene>
    <name evidence="1" type="primary">gcvP_4</name>
    <name evidence="1" type="ORF">NCTC204_03066</name>
</gene>
<protein>
    <submittedName>
        <fullName evidence="1">Glycine dehydrogenase</fullName>
        <ecNumber evidence="1">1.4.4.2</ecNumber>
    </submittedName>
</protein>
<dbReference type="EC" id="1.4.4.2" evidence="1"/>